<dbReference type="PRINTS" id="PR00837">
    <property type="entry name" value="V5TPXLIKE"/>
</dbReference>
<feature type="domain" description="SCP" evidence="2">
    <location>
        <begin position="185"/>
        <end position="334"/>
    </location>
</feature>
<dbReference type="InterPro" id="IPR035940">
    <property type="entry name" value="CAP_sf"/>
</dbReference>
<dbReference type="PANTHER" id="PTHR10334">
    <property type="entry name" value="CYSTEINE-RICH SECRETORY PROTEIN-RELATED"/>
    <property type="match status" value="1"/>
</dbReference>
<dbReference type="OrthoDB" id="337038at2759"/>
<evidence type="ECO:0000259" key="2">
    <source>
        <dbReference type="SMART" id="SM00198"/>
    </source>
</evidence>
<dbReference type="Gene3D" id="3.40.33.10">
    <property type="entry name" value="CAP"/>
    <property type="match status" value="1"/>
</dbReference>
<proteinExistence type="predicted"/>
<dbReference type="Proteomes" id="UP000756346">
    <property type="component" value="Unassembled WGS sequence"/>
</dbReference>
<dbReference type="RefSeq" id="XP_046008057.1">
    <property type="nucleotide sequence ID" value="XM_046157146.1"/>
</dbReference>
<dbReference type="SMART" id="SM00198">
    <property type="entry name" value="SCP"/>
    <property type="match status" value="1"/>
</dbReference>
<name>A0A9P8XWH1_9PEZI</name>
<organism evidence="3 4">
    <name type="scientific">Microdochium trichocladiopsis</name>
    <dbReference type="NCBI Taxonomy" id="1682393"/>
    <lineage>
        <taxon>Eukaryota</taxon>
        <taxon>Fungi</taxon>
        <taxon>Dikarya</taxon>
        <taxon>Ascomycota</taxon>
        <taxon>Pezizomycotina</taxon>
        <taxon>Sordariomycetes</taxon>
        <taxon>Xylariomycetidae</taxon>
        <taxon>Xylariales</taxon>
        <taxon>Microdochiaceae</taxon>
        <taxon>Microdochium</taxon>
    </lineage>
</organism>
<dbReference type="GeneID" id="70186692"/>
<dbReference type="AlphaFoldDB" id="A0A9P8XWH1"/>
<evidence type="ECO:0000313" key="4">
    <source>
        <dbReference type="Proteomes" id="UP000756346"/>
    </source>
</evidence>
<dbReference type="InterPro" id="IPR014044">
    <property type="entry name" value="CAP_dom"/>
</dbReference>
<protein>
    <submittedName>
        <fullName evidence="3">CAP domain-containing protein</fullName>
    </submittedName>
</protein>
<evidence type="ECO:0000256" key="1">
    <source>
        <dbReference type="SAM" id="MobiDB-lite"/>
    </source>
</evidence>
<reference evidence="3" key="1">
    <citation type="journal article" date="2021" name="Nat. Commun.">
        <title>Genetic determinants of endophytism in the Arabidopsis root mycobiome.</title>
        <authorList>
            <person name="Mesny F."/>
            <person name="Miyauchi S."/>
            <person name="Thiergart T."/>
            <person name="Pickel B."/>
            <person name="Atanasova L."/>
            <person name="Karlsson M."/>
            <person name="Huettel B."/>
            <person name="Barry K.W."/>
            <person name="Haridas S."/>
            <person name="Chen C."/>
            <person name="Bauer D."/>
            <person name="Andreopoulos W."/>
            <person name="Pangilinan J."/>
            <person name="LaButti K."/>
            <person name="Riley R."/>
            <person name="Lipzen A."/>
            <person name="Clum A."/>
            <person name="Drula E."/>
            <person name="Henrissat B."/>
            <person name="Kohler A."/>
            <person name="Grigoriev I.V."/>
            <person name="Martin F.M."/>
            <person name="Hacquard S."/>
        </authorList>
    </citation>
    <scope>NUCLEOTIDE SEQUENCE</scope>
    <source>
        <strain evidence="3">MPI-CAGE-CH-0230</strain>
    </source>
</reference>
<feature type="region of interest" description="Disordered" evidence="1">
    <location>
        <begin position="134"/>
        <end position="178"/>
    </location>
</feature>
<evidence type="ECO:0000313" key="3">
    <source>
        <dbReference type="EMBL" id="KAH7024509.1"/>
    </source>
</evidence>
<keyword evidence="4" id="KW-1185">Reference proteome</keyword>
<comment type="caution">
    <text evidence="3">The sequence shown here is derived from an EMBL/GenBank/DDBJ whole genome shotgun (WGS) entry which is preliminary data.</text>
</comment>
<dbReference type="InterPro" id="IPR001283">
    <property type="entry name" value="CRISP-related"/>
</dbReference>
<dbReference type="SUPFAM" id="SSF55797">
    <property type="entry name" value="PR-1-like"/>
    <property type="match status" value="1"/>
</dbReference>
<dbReference type="EMBL" id="JAGTJQ010000009">
    <property type="protein sequence ID" value="KAH7024509.1"/>
    <property type="molecule type" value="Genomic_DNA"/>
</dbReference>
<feature type="compositionally biased region" description="Low complexity" evidence="1">
    <location>
        <begin position="142"/>
        <end position="174"/>
    </location>
</feature>
<dbReference type="Pfam" id="PF00188">
    <property type="entry name" value="CAP"/>
    <property type="match status" value="1"/>
</dbReference>
<sequence>MRSVLLAGFFGRFRPSSAAYLAHPDNSPKRAICDDQLACCFKNHKASAVAYCSSLPTATSIKVSFVTVTVTVTSTAKPPVNTAAAISPSAYCPPKPKFSRAQGDRPLLYLSACICVGVPRKTIMKAATSTKTEVCVRPPRASSPTRTSTTTTSSSTSTSTTSTTSSTTSSTTTSVLPTPSDMSTDYINAALVHHNIHRVNHSAPDVIWDPTLYLNAKAVAQTCTYAYTNPFIDDAPAGQNIGAGYPATVAGIGALITGDFYYAQVNNYAPYYGQANPGGDFSTYSQFTQLVWYNTMRIGCYTMDCSATGIQGAPGGRAPFFTVCDYSPAGNYVGQFAGNVLPPIGNSPVDGHYPN</sequence>
<accession>A0A9P8XWH1</accession>
<gene>
    <name evidence="3" type="ORF">B0I36DRAFT_352740</name>
</gene>